<dbReference type="AlphaFoldDB" id="A0A0R0ENG6"/>
<reference evidence="2" key="2">
    <citation type="submission" date="2018-02" db="UniProtKB">
        <authorList>
            <consortium name="EnsemblPlants"/>
        </authorList>
    </citation>
    <scope>IDENTIFICATION</scope>
    <source>
        <strain evidence="2">Williams 82</strain>
    </source>
</reference>
<evidence type="ECO:0000313" key="1">
    <source>
        <dbReference type="EMBL" id="KRG91380.1"/>
    </source>
</evidence>
<reference evidence="1 2" key="1">
    <citation type="journal article" date="2010" name="Nature">
        <title>Genome sequence of the palaeopolyploid soybean.</title>
        <authorList>
            <person name="Schmutz J."/>
            <person name="Cannon S.B."/>
            <person name="Schlueter J."/>
            <person name="Ma J."/>
            <person name="Mitros T."/>
            <person name="Nelson W."/>
            <person name="Hyten D.L."/>
            <person name="Song Q."/>
            <person name="Thelen J.J."/>
            <person name="Cheng J."/>
            <person name="Xu D."/>
            <person name="Hellsten U."/>
            <person name="May G.D."/>
            <person name="Yu Y."/>
            <person name="Sakurai T."/>
            <person name="Umezawa T."/>
            <person name="Bhattacharyya M.K."/>
            <person name="Sandhu D."/>
            <person name="Valliyodan B."/>
            <person name="Lindquist E."/>
            <person name="Peto M."/>
            <person name="Grant D."/>
            <person name="Shu S."/>
            <person name="Goodstein D."/>
            <person name="Barry K."/>
            <person name="Futrell-Griggs M."/>
            <person name="Abernathy B."/>
            <person name="Du J."/>
            <person name="Tian Z."/>
            <person name="Zhu L."/>
            <person name="Gill N."/>
            <person name="Joshi T."/>
            <person name="Libault M."/>
            <person name="Sethuraman A."/>
            <person name="Zhang X.-C."/>
            <person name="Shinozaki K."/>
            <person name="Nguyen H.T."/>
            <person name="Wing R.A."/>
            <person name="Cregan P."/>
            <person name="Specht J."/>
            <person name="Grimwood J."/>
            <person name="Rokhsar D."/>
            <person name="Stacey G."/>
            <person name="Shoemaker R.C."/>
            <person name="Jackson S.A."/>
        </authorList>
    </citation>
    <scope>NUCLEOTIDE SEQUENCE [LARGE SCALE GENOMIC DNA]</scope>
    <source>
        <strain evidence="2">cv. Williams 82</strain>
        <tissue evidence="1">Callus</tissue>
    </source>
</reference>
<dbReference type="Gramene" id="KRG91380">
    <property type="protein sequence ID" value="KRG91380"/>
    <property type="gene ID" value="GLYMA_20G151200"/>
</dbReference>
<reference evidence="1" key="3">
    <citation type="submission" date="2018-07" db="EMBL/GenBank/DDBJ databases">
        <title>WGS assembly of Glycine max.</title>
        <authorList>
            <person name="Schmutz J."/>
            <person name="Cannon S."/>
            <person name="Schlueter J."/>
            <person name="Ma J."/>
            <person name="Mitros T."/>
            <person name="Nelson W."/>
            <person name="Hyten D."/>
            <person name="Song Q."/>
            <person name="Thelen J."/>
            <person name="Cheng J."/>
            <person name="Xu D."/>
            <person name="Hellsten U."/>
            <person name="May G."/>
            <person name="Yu Y."/>
            <person name="Sakurai T."/>
            <person name="Umezawa T."/>
            <person name="Bhattacharyya M."/>
            <person name="Sandhu D."/>
            <person name="Valliyodan B."/>
            <person name="Lindquist E."/>
            <person name="Peto M."/>
            <person name="Grant D."/>
            <person name="Shu S."/>
            <person name="Goodstein D."/>
            <person name="Barry K."/>
            <person name="Futrell-Griggs M."/>
            <person name="Abernathy B."/>
            <person name="Du J."/>
            <person name="Tian Z."/>
            <person name="Zhu L."/>
            <person name="Gill N."/>
            <person name="Joshi T."/>
            <person name="Libault M."/>
            <person name="Sethuraman A."/>
            <person name="Zhang X."/>
            <person name="Shinozaki K."/>
            <person name="Nguyen H."/>
            <person name="Wing R."/>
            <person name="Cregan P."/>
            <person name="Specht J."/>
            <person name="Grimwood J."/>
            <person name="Rokhsar D."/>
            <person name="Stacey G."/>
            <person name="Shoemaker R."/>
            <person name="Jackson S."/>
        </authorList>
    </citation>
    <scope>NUCLEOTIDE SEQUENCE</scope>
    <source>
        <tissue evidence="1">Callus</tissue>
    </source>
</reference>
<gene>
    <name evidence="1" type="ORF">GLYMA_20G151200</name>
</gene>
<keyword evidence="3" id="KW-1185">Reference proteome</keyword>
<name>A0A0R0ENG6_SOYBN</name>
<dbReference type="Proteomes" id="UP000008827">
    <property type="component" value="Chromosome 20"/>
</dbReference>
<sequence length="73" mass="8054">MISPTCSITKTVSIIAICKQKSSLVHNSSTSLVHKQTNLVTHSLALASRFYANPHMFHNVSNSICVLLLNDMR</sequence>
<dbReference type="EnsemblPlants" id="KRG91380">
    <property type="protein sequence ID" value="KRG91380"/>
    <property type="gene ID" value="GLYMA_20G151200"/>
</dbReference>
<dbReference type="InParanoid" id="A0A0R0ENG6"/>
<dbReference type="EMBL" id="CM000853">
    <property type="protein sequence ID" value="KRG91380.1"/>
    <property type="molecule type" value="Genomic_DNA"/>
</dbReference>
<protein>
    <submittedName>
        <fullName evidence="1 2">Uncharacterized protein</fullName>
    </submittedName>
</protein>
<evidence type="ECO:0000313" key="3">
    <source>
        <dbReference type="Proteomes" id="UP000008827"/>
    </source>
</evidence>
<evidence type="ECO:0000313" key="2">
    <source>
        <dbReference type="EnsemblPlants" id="KRG91380"/>
    </source>
</evidence>
<accession>A0A0R0ENG6</accession>
<organism evidence="1">
    <name type="scientific">Glycine max</name>
    <name type="common">Soybean</name>
    <name type="synonym">Glycine hispida</name>
    <dbReference type="NCBI Taxonomy" id="3847"/>
    <lineage>
        <taxon>Eukaryota</taxon>
        <taxon>Viridiplantae</taxon>
        <taxon>Streptophyta</taxon>
        <taxon>Embryophyta</taxon>
        <taxon>Tracheophyta</taxon>
        <taxon>Spermatophyta</taxon>
        <taxon>Magnoliopsida</taxon>
        <taxon>eudicotyledons</taxon>
        <taxon>Gunneridae</taxon>
        <taxon>Pentapetalae</taxon>
        <taxon>rosids</taxon>
        <taxon>fabids</taxon>
        <taxon>Fabales</taxon>
        <taxon>Fabaceae</taxon>
        <taxon>Papilionoideae</taxon>
        <taxon>50 kb inversion clade</taxon>
        <taxon>NPAAA clade</taxon>
        <taxon>indigoferoid/millettioid clade</taxon>
        <taxon>Phaseoleae</taxon>
        <taxon>Glycine</taxon>
        <taxon>Glycine subgen. Soja</taxon>
    </lineage>
</organism>
<proteinExistence type="predicted"/>